<dbReference type="InterPro" id="IPR036641">
    <property type="entry name" value="HPT_dom_sf"/>
</dbReference>
<feature type="coiled-coil region" evidence="14">
    <location>
        <begin position="179"/>
        <end position="213"/>
    </location>
</feature>
<dbReference type="SMART" id="SM00448">
    <property type="entry name" value="REC"/>
    <property type="match status" value="1"/>
</dbReference>
<evidence type="ECO:0000256" key="10">
    <source>
        <dbReference type="ARBA" id="ARBA00023012"/>
    </source>
</evidence>
<keyword evidence="8 20" id="KW-0067">ATP-binding</keyword>
<keyword evidence="4" id="KW-1003">Cell membrane</keyword>
<organism evidence="20 21">
    <name type="scientific">Marinicella sediminis</name>
    <dbReference type="NCBI Taxonomy" id="1792834"/>
    <lineage>
        <taxon>Bacteria</taxon>
        <taxon>Pseudomonadati</taxon>
        <taxon>Pseudomonadota</taxon>
        <taxon>Gammaproteobacteria</taxon>
        <taxon>Lysobacterales</taxon>
        <taxon>Marinicellaceae</taxon>
        <taxon>Marinicella</taxon>
    </lineage>
</organism>
<dbReference type="InterPro" id="IPR001789">
    <property type="entry name" value="Sig_transdc_resp-reg_receiver"/>
</dbReference>
<dbReference type="Proteomes" id="UP001595533">
    <property type="component" value="Unassembled WGS sequence"/>
</dbReference>
<dbReference type="SMART" id="SM00387">
    <property type="entry name" value="HATPase_c"/>
    <property type="match status" value="1"/>
</dbReference>
<comment type="catalytic activity">
    <reaction evidence="1">
        <text>ATP + protein L-histidine = ADP + protein N-phospho-L-histidine.</text>
        <dbReference type="EC" id="2.7.13.3"/>
    </reaction>
</comment>
<dbReference type="Gene3D" id="1.10.287.130">
    <property type="match status" value="1"/>
</dbReference>
<keyword evidence="7" id="KW-0547">Nucleotide-binding</keyword>
<dbReference type="PRINTS" id="PR00344">
    <property type="entry name" value="BCTRLSENSOR"/>
</dbReference>
<dbReference type="GO" id="GO:0005524">
    <property type="term" value="F:ATP binding"/>
    <property type="evidence" value="ECO:0007669"/>
    <property type="project" value="UniProtKB-KW"/>
</dbReference>
<keyword evidence="14" id="KW-0175">Coiled coil</keyword>
<feature type="transmembrane region" description="Helical" evidence="16">
    <location>
        <begin position="63"/>
        <end position="81"/>
    </location>
</feature>
<dbReference type="InterPro" id="IPR008207">
    <property type="entry name" value="Sig_transdc_His_kin_Hpt_dom"/>
</dbReference>
<dbReference type="PROSITE" id="PS50109">
    <property type="entry name" value="HIS_KIN"/>
    <property type="match status" value="1"/>
</dbReference>
<evidence type="ECO:0000256" key="11">
    <source>
        <dbReference type="ARBA" id="ARBA00023136"/>
    </source>
</evidence>
<dbReference type="Pfam" id="PF00072">
    <property type="entry name" value="Response_reg"/>
    <property type="match status" value="1"/>
</dbReference>
<evidence type="ECO:0000256" key="4">
    <source>
        <dbReference type="ARBA" id="ARBA00022475"/>
    </source>
</evidence>
<dbReference type="InterPro" id="IPR036097">
    <property type="entry name" value="HisK_dim/P_sf"/>
</dbReference>
<name>A0ABV7JI60_9GAMM</name>
<dbReference type="CDD" id="cd17546">
    <property type="entry name" value="REC_hyHK_CKI1_RcsC-like"/>
    <property type="match status" value="1"/>
</dbReference>
<evidence type="ECO:0000256" key="7">
    <source>
        <dbReference type="ARBA" id="ARBA00022741"/>
    </source>
</evidence>
<protein>
    <recommendedName>
        <fullName evidence="3">histidine kinase</fullName>
        <ecNumber evidence="3">2.7.13.3</ecNumber>
    </recommendedName>
</protein>
<evidence type="ECO:0000256" key="12">
    <source>
        <dbReference type="PROSITE-ProRule" id="PRU00110"/>
    </source>
</evidence>
<feature type="region of interest" description="Disordered" evidence="15">
    <location>
        <begin position="585"/>
        <end position="619"/>
    </location>
</feature>
<dbReference type="PROSITE" id="PS50894">
    <property type="entry name" value="HPT"/>
    <property type="match status" value="1"/>
</dbReference>
<feature type="transmembrane region" description="Helical" evidence="16">
    <location>
        <begin position="141"/>
        <end position="161"/>
    </location>
</feature>
<dbReference type="RefSeq" id="WP_077412010.1">
    <property type="nucleotide sequence ID" value="NZ_JBHRTS010000006.1"/>
</dbReference>
<dbReference type="PANTHER" id="PTHR45339">
    <property type="entry name" value="HYBRID SIGNAL TRANSDUCTION HISTIDINE KINASE J"/>
    <property type="match status" value="1"/>
</dbReference>
<evidence type="ECO:0000256" key="3">
    <source>
        <dbReference type="ARBA" id="ARBA00012438"/>
    </source>
</evidence>
<dbReference type="InterPro" id="IPR003594">
    <property type="entry name" value="HATPase_dom"/>
</dbReference>
<evidence type="ECO:0000256" key="2">
    <source>
        <dbReference type="ARBA" id="ARBA00004651"/>
    </source>
</evidence>
<keyword evidence="21" id="KW-1185">Reference proteome</keyword>
<dbReference type="Pfam" id="PF01627">
    <property type="entry name" value="Hpt"/>
    <property type="match status" value="1"/>
</dbReference>
<dbReference type="SUPFAM" id="SSF47384">
    <property type="entry name" value="Homodimeric domain of signal transducing histidine kinase"/>
    <property type="match status" value="1"/>
</dbReference>
<feature type="modified residue" description="4-aspartylphosphate" evidence="13">
    <location>
        <position position="678"/>
    </location>
</feature>
<dbReference type="PROSITE" id="PS50110">
    <property type="entry name" value="RESPONSE_REGULATORY"/>
    <property type="match status" value="1"/>
</dbReference>
<dbReference type="EMBL" id="JBHRTS010000006">
    <property type="protein sequence ID" value="MFC3195057.1"/>
    <property type="molecule type" value="Genomic_DNA"/>
</dbReference>
<dbReference type="InterPro" id="IPR004358">
    <property type="entry name" value="Sig_transdc_His_kin-like_C"/>
</dbReference>
<dbReference type="Gene3D" id="3.30.565.10">
    <property type="entry name" value="Histidine kinase-like ATPase, C-terminal domain"/>
    <property type="match status" value="1"/>
</dbReference>
<evidence type="ECO:0000256" key="8">
    <source>
        <dbReference type="ARBA" id="ARBA00022840"/>
    </source>
</evidence>
<dbReference type="CDD" id="cd16922">
    <property type="entry name" value="HATPase_EvgS-ArcB-TorS-like"/>
    <property type="match status" value="1"/>
</dbReference>
<dbReference type="Gene3D" id="1.20.120.160">
    <property type="entry name" value="HPT domain"/>
    <property type="match status" value="1"/>
</dbReference>
<accession>A0ABV7JI60</accession>
<comment type="caution">
    <text evidence="20">The sequence shown here is derived from an EMBL/GenBank/DDBJ whole genome shotgun (WGS) entry which is preliminary data.</text>
</comment>
<keyword evidence="9 16" id="KW-1133">Transmembrane helix</keyword>
<gene>
    <name evidence="20" type="ORF">ACFODZ_12465</name>
</gene>
<proteinExistence type="predicted"/>
<dbReference type="SUPFAM" id="SSF55874">
    <property type="entry name" value="ATPase domain of HSP90 chaperone/DNA topoisomerase II/histidine kinase"/>
    <property type="match status" value="1"/>
</dbReference>
<evidence type="ECO:0000256" key="13">
    <source>
        <dbReference type="PROSITE-ProRule" id="PRU00169"/>
    </source>
</evidence>
<feature type="compositionally biased region" description="Acidic residues" evidence="15">
    <location>
        <begin position="585"/>
        <end position="611"/>
    </location>
</feature>
<dbReference type="SUPFAM" id="SSF47226">
    <property type="entry name" value="Histidine-containing phosphotransfer domain, HPT domain"/>
    <property type="match status" value="1"/>
</dbReference>
<feature type="domain" description="HPt" evidence="19">
    <location>
        <begin position="792"/>
        <end position="889"/>
    </location>
</feature>
<dbReference type="InterPro" id="IPR036890">
    <property type="entry name" value="HATPase_C_sf"/>
</dbReference>
<evidence type="ECO:0000256" key="16">
    <source>
        <dbReference type="SAM" id="Phobius"/>
    </source>
</evidence>
<dbReference type="PANTHER" id="PTHR45339:SF1">
    <property type="entry name" value="HYBRID SIGNAL TRANSDUCTION HISTIDINE KINASE J"/>
    <property type="match status" value="1"/>
</dbReference>
<dbReference type="EC" id="2.7.13.3" evidence="3"/>
<keyword evidence="11 16" id="KW-0472">Membrane</keyword>
<keyword evidence="5 13" id="KW-0597">Phosphoprotein</keyword>
<evidence type="ECO:0000259" key="17">
    <source>
        <dbReference type="PROSITE" id="PS50109"/>
    </source>
</evidence>
<dbReference type="Pfam" id="PF02518">
    <property type="entry name" value="HATPase_c"/>
    <property type="match status" value="1"/>
</dbReference>
<sequence>MIHLKNKKLLLFILSVLMMFLGIAETQQFTVSLLCFSLIMSAGWLYTLPPIHSRFDEVVEAQVSRYVPILASLVLAVFFWLTEDSLTALFLTLLLSWVAGILLLADLDLEASAAATGAPVISLIALIILQPVEQLNLSSPILFALLVVVIIAFLLTAIKFFTRQQEALKKTTDPLPSSLAKQVKKTEDAKAEVRDLKEDIKNLQVDLSAAEMAKMEFLATMSHEIRTPLNGIVPLIDIVMDTELNDFQRDYLTTAHTSATQMQKLIDDLLDYSKVEAGKLTIEMTGIKLKKVVDEVIDNLKPSAERKGLAFKIKFDDQINPLLRGDPIRIRQVLTNIISNAIKFSDHGRIEVVIKKVKNFSTSELIRFSVKDQGIGISENQTEKLFNAFTQADNSSTRKFGGTGLGLAISKKIVELLKGQIGVESKQNVGSNFWFEIPFSKSAGSGLNSEGTEVHQHQAILLNTNPALFKQIQNNLEQAQLPVQTSLNYQHALSRVQAARGIQDGKTTLLFIDFDTNAKTLRQLMLLVEKGELDDVWICAVSKNEHIAGVKQYKNIQIIPADKDIELILGEFERRLYPEKVMELDESQDDEVANDSEPTTESDQEQPEESETTGKTSSEAVNLKDISETILLVEDNEVNLKVAQKLIDYIGFPFDVAENGMVALNKAKKTRYRLILMDCQMPVMDGYFCTKRIRKYEANHNLNHTPIIAMTANAMLGDKEKCLDAGMDDYMSKPLNRYVLEKTLKKWDPFESKKATQKTAAETKPTVDLKHVAAINPKWLNVKALAEIKTFMGEETHSLLDLFQQESPEMLEKLRSFGETKDFSEAQQVAHTLKSTGANIGAIGFSHFCKKIEQAAMEENLSEVTVNIEKARKAYILTVNEIKKYISES</sequence>
<keyword evidence="10" id="KW-0902">Two-component regulatory system</keyword>
<feature type="modified residue" description="Phosphohistidine" evidence="12">
    <location>
        <position position="831"/>
    </location>
</feature>
<evidence type="ECO:0000256" key="9">
    <source>
        <dbReference type="ARBA" id="ARBA00022989"/>
    </source>
</evidence>
<dbReference type="SUPFAM" id="SSF52172">
    <property type="entry name" value="CheY-like"/>
    <property type="match status" value="1"/>
</dbReference>
<evidence type="ECO:0000259" key="18">
    <source>
        <dbReference type="PROSITE" id="PS50110"/>
    </source>
</evidence>
<evidence type="ECO:0000256" key="1">
    <source>
        <dbReference type="ARBA" id="ARBA00000085"/>
    </source>
</evidence>
<dbReference type="CDD" id="cd00088">
    <property type="entry name" value="HPT"/>
    <property type="match status" value="1"/>
</dbReference>
<dbReference type="InterPro" id="IPR003661">
    <property type="entry name" value="HisK_dim/P_dom"/>
</dbReference>
<feature type="domain" description="Histidine kinase" evidence="17">
    <location>
        <begin position="220"/>
        <end position="441"/>
    </location>
</feature>
<dbReference type="InterPro" id="IPR011006">
    <property type="entry name" value="CheY-like_superfamily"/>
</dbReference>
<dbReference type="CDD" id="cd00082">
    <property type="entry name" value="HisKA"/>
    <property type="match status" value="1"/>
</dbReference>
<feature type="domain" description="Response regulatory" evidence="18">
    <location>
        <begin position="629"/>
        <end position="748"/>
    </location>
</feature>
<feature type="transmembrane region" description="Helical" evidence="16">
    <location>
        <begin position="111"/>
        <end position="129"/>
    </location>
</feature>
<evidence type="ECO:0000256" key="14">
    <source>
        <dbReference type="SAM" id="Coils"/>
    </source>
</evidence>
<dbReference type="SMART" id="SM00388">
    <property type="entry name" value="HisKA"/>
    <property type="match status" value="1"/>
</dbReference>
<evidence type="ECO:0000313" key="20">
    <source>
        <dbReference type="EMBL" id="MFC3195057.1"/>
    </source>
</evidence>
<dbReference type="Gene3D" id="3.40.50.2300">
    <property type="match status" value="1"/>
</dbReference>
<comment type="subcellular location">
    <subcellularLocation>
        <location evidence="2">Cell membrane</location>
        <topology evidence="2">Multi-pass membrane protein</topology>
    </subcellularLocation>
</comment>
<evidence type="ECO:0000259" key="19">
    <source>
        <dbReference type="PROSITE" id="PS50894"/>
    </source>
</evidence>
<evidence type="ECO:0000256" key="6">
    <source>
        <dbReference type="ARBA" id="ARBA00022692"/>
    </source>
</evidence>
<keyword evidence="6 16" id="KW-0812">Transmembrane</keyword>
<reference evidence="21" key="1">
    <citation type="journal article" date="2019" name="Int. J. Syst. Evol. Microbiol.">
        <title>The Global Catalogue of Microorganisms (GCM) 10K type strain sequencing project: providing services to taxonomists for standard genome sequencing and annotation.</title>
        <authorList>
            <consortium name="The Broad Institute Genomics Platform"/>
            <consortium name="The Broad Institute Genome Sequencing Center for Infectious Disease"/>
            <person name="Wu L."/>
            <person name="Ma J."/>
        </authorList>
    </citation>
    <scope>NUCLEOTIDE SEQUENCE [LARGE SCALE GENOMIC DNA]</scope>
    <source>
        <strain evidence="21">KCTC 42953</strain>
    </source>
</reference>
<dbReference type="InterPro" id="IPR005467">
    <property type="entry name" value="His_kinase_dom"/>
</dbReference>
<evidence type="ECO:0000256" key="5">
    <source>
        <dbReference type="ARBA" id="ARBA00022553"/>
    </source>
</evidence>
<evidence type="ECO:0000313" key="21">
    <source>
        <dbReference type="Proteomes" id="UP001595533"/>
    </source>
</evidence>
<dbReference type="Pfam" id="PF00512">
    <property type="entry name" value="HisKA"/>
    <property type="match status" value="1"/>
</dbReference>
<evidence type="ECO:0000256" key="15">
    <source>
        <dbReference type="SAM" id="MobiDB-lite"/>
    </source>
</evidence>
<feature type="transmembrane region" description="Helical" evidence="16">
    <location>
        <begin position="88"/>
        <end position="105"/>
    </location>
</feature>